<dbReference type="Proteomes" id="UP000663877">
    <property type="component" value="Unassembled WGS sequence"/>
</dbReference>
<protein>
    <submittedName>
        <fullName evidence="3">Uncharacterized protein</fullName>
    </submittedName>
</protein>
<organism evidence="3 4">
    <name type="scientific">Adineta steineri</name>
    <dbReference type="NCBI Taxonomy" id="433720"/>
    <lineage>
        <taxon>Eukaryota</taxon>
        <taxon>Metazoa</taxon>
        <taxon>Spiralia</taxon>
        <taxon>Gnathifera</taxon>
        <taxon>Rotifera</taxon>
        <taxon>Eurotatoria</taxon>
        <taxon>Bdelloidea</taxon>
        <taxon>Adinetida</taxon>
        <taxon>Adinetidae</taxon>
        <taxon>Adineta</taxon>
    </lineage>
</organism>
<reference evidence="3" key="1">
    <citation type="submission" date="2021-02" db="EMBL/GenBank/DDBJ databases">
        <authorList>
            <person name="Nowell W R."/>
        </authorList>
    </citation>
    <scope>NUCLEOTIDE SEQUENCE</scope>
</reference>
<dbReference type="AlphaFoldDB" id="A0A816APC0"/>
<evidence type="ECO:0000313" key="2">
    <source>
        <dbReference type="EMBL" id="CAF1361240.1"/>
    </source>
</evidence>
<name>A0A816APC0_9BILA</name>
<dbReference type="Proteomes" id="UP000663832">
    <property type="component" value="Unassembled WGS sequence"/>
</dbReference>
<dbReference type="EMBL" id="CAJNOM010001256">
    <property type="protein sequence ID" value="CAF1600193.1"/>
    <property type="molecule type" value="Genomic_DNA"/>
</dbReference>
<proteinExistence type="predicted"/>
<gene>
    <name evidence="2" type="ORF">BJG266_LOCUS35508</name>
    <name evidence="3" type="ORF">QVE165_LOCUS52526</name>
</gene>
<sequence>MIVVKRPKTRLNDLSDWNDEKCLNNNNNEVKSIDDEERSIAFSVKLLLKNQKNFSSNLLRSSSHDVISSKCQCQRSFHIFCTDLFHENDSDIKMINSHPTSHYHNKRLSNGISTPYRKYRHEIQEENNLNTTLHIPSKVSSRTNPNQRSIQTPTKYSSSIRLPKQLQPRAQSVFDQSHSESEIFLPRTPPSSPKTPRQESTLLPLHFMKSAPLQAISITPHIRYVNEDKKKSTTISSSKLANYEDYAREYLSKPDCTNEIVDKDINEKQSAIKPKLSIGTQSTSRPRTGLSIRLLSHIANRYSDITKYSNSTLNIPKNCTEKSRRILKSKTRSMNEHNDLSKKESIPPSKSVFGFSKTASSMHFGYAADRLGLQASFEKWPRPPSHRTSMERKHEVTTLRLVTLPLVTS</sequence>
<evidence type="ECO:0000313" key="3">
    <source>
        <dbReference type="EMBL" id="CAF1600193.1"/>
    </source>
</evidence>
<comment type="caution">
    <text evidence="3">The sequence shown here is derived from an EMBL/GenBank/DDBJ whole genome shotgun (WGS) entry which is preliminary data.</text>
</comment>
<dbReference type="OrthoDB" id="10023118at2759"/>
<accession>A0A816APC0</accession>
<feature type="compositionally biased region" description="Polar residues" evidence="1">
    <location>
        <begin position="136"/>
        <end position="160"/>
    </location>
</feature>
<evidence type="ECO:0000256" key="1">
    <source>
        <dbReference type="SAM" id="MobiDB-lite"/>
    </source>
</evidence>
<dbReference type="EMBL" id="CAJNOI010000910">
    <property type="protein sequence ID" value="CAF1361240.1"/>
    <property type="molecule type" value="Genomic_DNA"/>
</dbReference>
<keyword evidence="4" id="KW-1185">Reference proteome</keyword>
<feature type="region of interest" description="Disordered" evidence="1">
    <location>
        <begin position="136"/>
        <end position="199"/>
    </location>
</feature>
<evidence type="ECO:0000313" key="4">
    <source>
        <dbReference type="Proteomes" id="UP000663832"/>
    </source>
</evidence>